<protein>
    <recommendedName>
        <fullName evidence="1">F-box domain-containing protein</fullName>
    </recommendedName>
</protein>
<organism evidence="2 3">
    <name type="scientific">Mycena albidolilacea</name>
    <dbReference type="NCBI Taxonomy" id="1033008"/>
    <lineage>
        <taxon>Eukaryota</taxon>
        <taxon>Fungi</taxon>
        <taxon>Dikarya</taxon>
        <taxon>Basidiomycota</taxon>
        <taxon>Agaricomycotina</taxon>
        <taxon>Agaricomycetes</taxon>
        <taxon>Agaricomycetidae</taxon>
        <taxon>Agaricales</taxon>
        <taxon>Marasmiineae</taxon>
        <taxon>Mycenaceae</taxon>
        <taxon>Mycena</taxon>
    </lineage>
</organism>
<dbReference type="PROSITE" id="PS50181">
    <property type="entry name" value="FBOX"/>
    <property type="match status" value="1"/>
</dbReference>
<name>A0AAD7AP03_9AGAR</name>
<evidence type="ECO:0000313" key="3">
    <source>
        <dbReference type="Proteomes" id="UP001218218"/>
    </source>
</evidence>
<dbReference type="Proteomes" id="UP001218218">
    <property type="component" value="Unassembled WGS sequence"/>
</dbReference>
<dbReference type="SUPFAM" id="SSF81383">
    <property type="entry name" value="F-box domain"/>
    <property type="match status" value="1"/>
</dbReference>
<comment type="caution">
    <text evidence="2">The sequence shown here is derived from an EMBL/GenBank/DDBJ whole genome shotgun (WGS) entry which is preliminary data.</text>
</comment>
<dbReference type="InterPro" id="IPR001810">
    <property type="entry name" value="F-box_dom"/>
</dbReference>
<dbReference type="AlphaFoldDB" id="A0AAD7AP03"/>
<evidence type="ECO:0000313" key="2">
    <source>
        <dbReference type="EMBL" id="KAJ7363764.1"/>
    </source>
</evidence>
<dbReference type="Pfam" id="PF00646">
    <property type="entry name" value="F-box"/>
    <property type="match status" value="1"/>
</dbReference>
<sequence>MTIELPQELIEEILDHMDFESLKSGSLVCRAWVFRARSHLFHKITLLPDIVVVFRDLLSTPGCTFAEHIRSVHAVRQEWSLNNPVFDEIAAGLGGVLELNLSLDCQANAHAFYCTGFIASFPHVARLTLTFDIRPDRVPLLEIISLFPAFGHISLDPPSGVVPPRGMRRIGISTRDLVGPILAWLMKSNHLPNMDCVVLPMLRHTDIPTVRLSMQQLGPALRHLSIDLSWLLPDVDPETIFDLALHPHLETLSIYDWPSPSIDFDPNALFRLVTRLPASNLERISLEIDLDVLYYQQLDWAAFAAFFSATRFPSLRSITVKCCRHSNHGDNDHEFLRASLSLLLASGMLRTEW</sequence>
<proteinExistence type="predicted"/>
<dbReference type="InterPro" id="IPR036047">
    <property type="entry name" value="F-box-like_dom_sf"/>
</dbReference>
<feature type="domain" description="F-box" evidence="1">
    <location>
        <begin position="1"/>
        <end position="44"/>
    </location>
</feature>
<gene>
    <name evidence="2" type="ORF">DFH08DRAFT_1015176</name>
</gene>
<dbReference type="EMBL" id="JARIHO010000003">
    <property type="protein sequence ID" value="KAJ7363764.1"/>
    <property type="molecule type" value="Genomic_DNA"/>
</dbReference>
<reference evidence="2" key="1">
    <citation type="submission" date="2023-03" db="EMBL/GenBank/DDBJ databases">
        <title>Massive genome expansion in bonnet fungi (Mycena s.s.) driven by repeated elements and novel gene families across ecological guilds.</title>
        <authorList>
            <consortium name="Lawrence Berkeley National Laboratory"/>
            <person name="Harder C.B."/>
            <person name="Miyauchi S."/>
            <person name="Viragh M."/>
            <person name="Kuo A."/>
            <person name="Thoen E."/>
            <person name="Andreopoulos B."/>
            <person name="Lu D."/>
            <person name="Skrede I."/>
            <person name="Drula E."/>
            <person name="Henrissat B."/>
            <person name="Morin E."/>
            <person name="Kohler A."/>
            <person name="Barry K."/>
            <person name="LaButti K."/>
            <person name="Morin E."/>
            <person name="Salamov A."/>
            <person name="Lipzen A."/>
            <person name="Mereny Z."/>
            <person name="Hegedus B."/>
            <person name="Baldrian P."/>
            <person name="Stursova M."/>
            <person name="Weitz H."/>
            <person name="Taylor A."/>
            <person name="Grigoriev I.V."/>
            <person name="Nagy L.G."/>
            <person name="Martin F."/>
            <person name="Kauserud H."/>
        </authorList>
    </citation>
    <scope>NUCLEOTIDE SEQUENCE</scope>
    <source>
        <strain evidence="2">CBHHK002</strain>
    </source>
</reference>
<dbReference type="CDD" id="cd09917">
    <property type="entry name" value="F-box_SF"/>
    <property type="match status" value="1"/>
</dbReference>
<accession>A0AAD7AP03</accession>
<keyword evidence="3" id="KW-1185">Reference proteome</keyword>
<evidence type="ECO:0000259" key="1">
    <source>
        <dbReference type="PROSITE" id="PS50181"/>
    </source>
</evidence>